<feature type="chain" id="PRO_5015919220" description="Circadian oscillating protein COP23" evidence="2">
    <location>
        <begin position="41"/>
        <end position="316"/>
    </location>
</feature>
<sequence>MASTKSQRRPMLKRAMGLMGAMALGLPVAIATLTPSTAIAQPVETELPPVDPGIEDVDPDNEAPIDSELPPVDSDAVDPDDIESEEAAGTDDSSETEAATESESTTATTPNDERFFCQSSGNQYSVMYNPESRPGEAFPWAIPQELGGGWTPELRCLEIAKRLEEYRPDGLQELQTSTENGYNTVCVTTESNGRCRLVFTVPPGQDPLQTRDSVFENLTTADSGQQTQGVTTFADGGQAPIGNLGSGEGAIDELVNLGISILGGQGKRPSSAGIPLKPYLDASDGGTGVALTDGVPVTRSTAPNQRGRRLQPNQFR</sequence>
<dbReference type="RefSeq" id="WP_233501429.1">
    <property type="nucleotide sequence ID" value="NZ_CAWNWM010000003.1"/>
</dbReference>
<dbReference type="InterPro" id="IPR006311">
    <property type="entry name" value="TAT_signal"/>
</dbReference>
<keyword evidence="4" id="KW-1185">Reference proteome</keyword>
<evidence type="ECO:0000256" key="1">
    <source>
        <dbReference type="SAM" id="MobiDB-lite"/>
    </source>
</evidence>
<feature type="region of interest" description="Disordered" evidence="1">
    <location>
        <begin position="41"/>
        <end position="116"/>
    </location>
</feature>
<accession>A0A2W1K2C3</accession>
<dbReference type="AlphaFoldDB" id="A0A2W1K2C3"/>
<feature type="compositionally biased region" description="Acidic residues" evidence="1">
    <location>
        <begin position="53"/>
        <end position="65"/>
    </location>
</feature>
<dbReference type="InterPro" id="IPR025478">
    <property type="entry name" value="COP23"/>
</dbReference>
<evidence type="ECO:0008006" key="5">
    <source>
        <dbReference type="Google" id="ProtNLM"/>
    </source>
</evidence>
<dbReference type="Pfam" id="PF14218">
    <property type="entry name" value="COP23"/>
    <property type="match status" value="1"/>
</dbReference>
<feature type="region of interest" description="Disordered" evidence="1">
    <location>
        <begin position="281"/>
        <end position="316"/>
    </location>
</feature>
<protein>
    <recommendedName>
        <fullName evidence="5">Circadian oscillating protein COP23</fullName>
    </recommendedName>
</protein>
<dbReference type="Proteomes" id="UP000248857">
    <property type="component" value="Unassembled WGS sequence"/>
</dbReference>
<feature type="compositionally biased region" description="Acidic residues" evidence="1">
    <location>
        <begin position="75"/>
        <end position="100"/>
    </location>
</feature>
<dbReference type="PROSITE" id="PS51318">
    <property type="entry name" value="TAT"/>
    <property type="match status" value="1"/>
</dbReference>
<organism evidence="3 4">
    <name type="scientific">Acaryochloris thomasi RCC1774</name>
    <dbReference type="NCBI Taxonomy" id="1764569"/>
    <lineage>
        <taxon>Bacteria</taxon>
        <taxon>Bacillati</taxon>
        <taxon>Cyanobacteriota</taxon>
        <taxon>Cyanophyceae</taxon>
        <taxon>Acaryochloridales</taxon>
        <taxon>Acaryochloridaceae</taxon>
        <taxon>Acaryochloris</taxon>
        <taxon>Acaryochloris thomasi</taxon>
    </lineage>
</organism>
<reference evidence="3 4" key="1">
    <citation type="journal article" date="2018" name="Sci. Rep.">
        <title>A novel species of the marine cyanobacterium Acaryochloris with a unique pigment content and lifestyle.</title>
        <authorList>
            <person name="Partensky F."/>
            <person name="Six C."/>
            <person name="Ratin M."/>
            <person name="Garczarek L."/>
            <person name="Vaulot D."/>
            <person name="Probert I."/>
            <person name="Calteau A."/>
            <person name="Gourvil P."/>
            <person name="Marie D."/>
            <person name="Grebert T."/>
            <person name="Bouchier C."/>
            <person name="Le Panse S."/>
            <person name="Gachenot M."/>
            <person name="Rodriguez F."/>
            <person name="Garrido J.L."/>
        </authorList>
    </citation>
    <scope>NUCLEOTIDE SEQUENCE [LARGE SCALE GENOMIC DNA]</scope>
    <source>
        <strain evidence="3 4">RCC1774</strain>
    </source>
</reference>
<evidence type="ECO:0000313" key="4">
    <source>
        <dbReference type="Proteomes" id="UP000248857"/>
    </source>
</evidence>
<proteinExistence type="predicted"/>
<evidence type="ECO:0000256" key="2">
    <source>
        <dbReference type="SAM" id="SignalP"/>
    </source>
</evidence>
<comment type="caution">
    <text evidence="3">The sequence shown here is derived from an EMBL/GenBank/DDBJ whole genome shotgun (WGS) entry which is preliminary data.</text>
</comment>
<dbReference type="EMBL" id="PQWO01000003">
    <property type="protein sequence ID" value="PZD74227.1"/>
    <property type="molecule type" value="Genomic_DNA"/>
</dbReference>
<evidence type="ECO:0000313" key="3">
    <source>
        <dbReference type="EMBL" id="PZD74227.1"/>
    </source>
</evidence>
<keyword evidence="2" id="KW-0732">Signal</keyword>
<name>A0A2W1K2C3_9CYAN</name>
<feature type="signal peptide" evidence="2">
    <location>
        <begin position="1"/>
        <end position="40"/>
    </location>
</feature>
<gene>
    <name evidence="3" type="ORF">C1752_01407</name>
</gene>